<dbReference type="AlphaFoldDB" id="E3BGI0"/>
<proteinExistence type="predicted"/>
<dbReference type="STRING" id="796620.VIBC2010_00794"/>
<keyword evidence="2" id="KW-1185">Reference proteome</keyword>
<accession>E3BGI0</accession>
<organism evidence="1 2">
    <name type="scientific">Vibrio caribbeanicus ATCC BAA-2122</name>
    <dbReference type="NCBI Taxonomy" id="796620"/>
    <lineage>
        <taxon>Bacteria</taxon>
        <taxon>Pseudomonadati</taxon>
        <taxon>Pseudomonadota</taxon>
        <taxon>Gammaproteobacteria</taxon>
        <taxon>Vibrionales</taxon>
        <taxon>Vibrionaceae</taxon>
        <taxon>Vibrio</taxon>
    </lineage>
</organism>
<dbReference type="Proteomes" id="UP000002943">
    <property type="component" value="Unassembled WGS sequence"/>
</dbReference>
<evidence type="ECO:0000313" key="2">
    <source>
        <dbReference type="Proteomes" id="UP000002943"/>
    </source>
</evidence>
<evidence type="ECO:0000313" key="1">
    <source>
        <dbReference type="EMBL" id="EFP97788.1"/>
    </source>
</evidence>
<sequence length="45" mass="4855">MVAKLKSSGHIPKGGQHVFGQKLVSQFAVFGLVDIRKSMGKDLLT</sequence>
<protein>
    <submittedName>
        <fullName evidence="1">Uncharacterized protein</fullName>
    </submittedName>
</protein>
<dbReference type="EMBL" id="AEIU01000046">
    <property type="protein sequence ID" value="EFP97788.1"/>
    <property type="molecule type" value="Genomic_DNA"/>
</dbReference>
<gene>
    <name evidence="1" type="ORF">VIBC2010_00794</name>
</gene>
<reference evidence="1 2" key="1">
    <citation type="journal article" date="2012" name="Int. J. Syst. Evol. Microbiol.">
        <title>Vibrio caribbeanicus sp. nov., isolated from the marine sponge Scleritoderma cyanea.</title>
        <authorList>
            <person name="Hoffmann M."/>
            <person name="Monday S.R."/>
            <person name="Allard M.W."/>
            <person name="Strain E.A."/>
            <person name="Whittaker P."/>
            <person name="Naum M."/>
            <person name="McCarthy P.J."/>
            <person name="Lopez J.V."/>
            <person name="Fischer M."/>
            <person name="Brown E.W."/>
        </authorList>
    </citation>
    <scope>NUCLEOTIDE SEQUENCE [LARGE SCALE GENOMIC DNA]</scope>
    <source>
        <strain evidence="1 2">ATCC BAA-2122</strain>
    </source>
</reference>
<name>E3BGI0_9VIBR</name>
<comment type="caution">
    <text evidence="1">The sequence shown here is derived from an EMBL/GenBank/DDBJ whole genome shotgun (WGS) entry which is preliminary data.</text>
</comment>